<organism evidence="1 2">
    <name type="scientific">Bordetella ansorpii</name>
    <dbReference type="NCBI Taxonomy" id="288768"/>
    <lineage>
        <taxon>Bacteria</taxon>
        <taxon>Pseudomonadati</taxon>
        <taxon>Pseudomonadota</taxon>
        <taxon>Betaproteobacteria</taxon>
        <taxon>Burkholderiales</taxon>
        <taxon>Alcaligenaceae</taxon>
        <taxon>Bordetella</taxon>
    </lineage>
</organism>
<proteinExistence type="predicted"/>
<accession>A0A157QQK8</accession>
<sequence length="80" mass="9149">MEAAGGTQAALANVLGISQSAVHKMLRSKHPIDPRHCTKLERMLGIPRWYMRPTDYWTIWPDLPRLGAKQKARLAATRRR</sequence>
<dbReference type="EMBL" id="FKBS01000025">
    <property type="protein sequence ID" value="SAI47299.1"/>
    <property type="molecule type" value="Genomic_DNA"/>
</dbReference>
<dbReference type="InterPro" id="IPR031856">
    <property type="entry name" value="YdaS_toxin-like"/>
</dbReference>
<dbReference type="CDD" id="cd00093">
    <property type="entry name" value="HTH_XRE"/>
    <property type="match status" value="1"/>
</dbReference>
<dbReference type="InterPro" id="IPR010982">
    <property type="entry name" value="Lambda_DNA-bd_dom_sf"/>
</dbReference>
<protein>
    <submittedName>
        <fullName evidence="1">Uncharacterized protein conserved in bacteria, prophage-related</fullName>
    </submittedName>
</protein>
<name>A0A157QQK8_9BORD</name>
<evidence type="ECO:0000313" key="2">
    <source>
        <dbReference type="Proteomes" id="UP000077037"/>
    </source>
</evidence>
<reference evidence="1 2" key="1">
    <citation type="submission" date="2016-03" db="EMBL/GenBank/DDBJ databases">
        <authorList>
            <consortium name="Pathogen Informatics"/>
        </authorList>
    </citation>
    <scope>NUCLEOTIDE SEQUENCE [LARGE SCALE GENOMIC DNA]</scope>
    <source>
        <strain evidence="1 2">NCTC13364</strain>
    </source>
</reference>
<dbReference type="Gene3D" id="1.10.260.40">
    <property type="entry name" value="lambda repressor-like DNA-binding domains"/>
    <property type="match status" value="1"/>
</dbReference>
<evidence type="ECO:0000313" key="1">
    <source>
        <dbReference type="EMBL" id="SAI47299.1"/>
    </source>
</evidence>
<dbReference type="GO" id="GO:0003677">
    <property type="term" value="F:DNA binding"/>
    <property type="evidence" value="ECO:0007669"/>
    <property type="project" value="InterPro"/>
</dbReference>
<dbReference type="InterPro" id="IPR001387">
    <property type="entry name" value="Cro/C1-type_HTH"/>
</dbReference>
<dbReference type="Pfam" id="PF15943">
    <property type="entry name" value="YdaS_toxin"/>
    <property type="match status" value="1"/>
</dbReference>
<gene>
    <name evidence="1" type="ORF">SAMEA1982600_03789</name>
</gene>
<dbReference type="Proteomes" id="UP000077037">
    <property type="component" value="Unassembled WGS sequence"/>
</dbReference>
<dbReference type="AlphaFoldDB" id="A0A157QQK8"/>
<dbReference type="SUPFAM" id="SSF47413">
    <property type="entry name" value="lambda repressor-like DNA-binding domains"/>
    <property type="match status" value="1"/>
</dbReference>